<keyword evidence="7 10" id="KW-0812">Transmembrane</keyword>
<dbReference type="GO" id="GO:0015628">
    <property type="term" value="P:protein secretion by the type II secretion system"/>
    <property type="evidence" value="ECO:0007669"/>
    <property type="project" value="InterPro"/>
</dbReference>
<evidence type="ECO:0000256" key="10">
    <source>
        <dbReference type="SAM" id="Phobius"/>
    </source>
</evidence>
<dbReference type="Pfam" id="PF07963">
    <property type="entry name" value="N_methyl"/>
    <property type="match status" value="1"/>
</dbReference>
<dbReference type="PRINTS" id="PR00813">
    <property type="entry name" value="BCTERIALGSPG"/>
</dbReference>
<dbReference type="InterPro" id="IPR013545">
    <property type="entry name" value="T2SS_protein-GspG_C"/>
</dbReference>
<keyword evidence="9 10" id="KW-0472">Membrane</keyword>
<evidence type="ECO:0000256" key="8">
    <source>
        <dbReference type="ARBA" id="ARBA00022989"/>
    </source>
</evidence>
<dbReference type="Gene3D" id="3.30.700.10">
    <property type="entry name" value="Glycoprotein, Type 4 Pilin"/>
    <property type="match status" value="1"/>
</dbReference>
<protein>
    <recommendedName>
        <fullName evidence="3">Type II secretion system core protein G</fullName>
    </recommendedName>
</protein>
<name>A0A1W1CX29_9ZZZZ</name>
<keyword evidence="5" id="KW-0488">Methylation</keyword>
<gene>
    <name evidence="12" type="ORF">MNB_SV-13-235</name>
</gene>
<keyword evidence="6" id="KW-0997">Cell inner membrane</keyword>
<evidence type="ECO:0000256" key="9">
    <source>
        <dbReference type="ARBA" id="ARBA00023136"/>
    </source>
</evidence>
<reference evidence="12" key="1">
    <citation type="submission" date="2016-10" db="EMBL/GenBank/DDBJ databases">
        <authorList>
            <person name="de Groot N.N."/>
        </authorList>
    </citation>
    <scope>NUCLEOTIDE SEQUENCE</scope>
</reference>
<dbReference type="InterPro" id="IPR012902">
    <property type="entry name" value="N_methyl_site"/>
</dbReference>
<dbReference type="AlphaFoldDB" id="A0A1W1CX29"/>
<evidence type="ECO:0000313" key="12">
    <source>
        <dbReference type="EMBL" id="SFV70329.1"/>
    </source>
</evidence>
<sequence length="140" mass="15456">MKKNSSKKAFTIIELMVVITIIGILASLVAPKFMGKLETAKVKTTKSQLEMFSTALDSFNLDTGRYPTDSEGLKVLWTKNKGIRGYDGPYLPKPAEADAWGNPYIYKKTSDDHAFNIISYGKDGKEGGEGKNADISLWDI</sequence>
<dbReference type="InterPro" id="IPR000983">
    <property type="entry name" value="Bac_GSPG_pilin"/>
</dbReference>
<evidence type="ECO:0000256" key="1">
    <source>
        <dbReference type="ARBA" id="ARBA00004377"/>
    </source>
</evidence>
<evidence type="ECO:0000256" key="6">
    <source>
        <dbReference type="ARBA" id="ARBA00022519"/>
    </source>
</evidence>
<dbReference type="NCBIfam" id="TIGR01710">
    <property type="entry name" value="typeII_sec_gspG"/>
    <property type="match status" value="1"/>
</dbReference>
<comment type="similarity">
    <text evidence="2">Belongs to the GSP G family.</text>
</comment>
<dbReference type="InterPro" id="IPR045584">
    <property type="entry name" value="Pilin-like"/>
</dbReference>
<keyword evidence="8 10" id="KW-1133">Transmembrane helix</keyword>
<dbReference type="GO" id="GO:0015627">
    <property type="term" value="C:type II protein secretion system complex"/>
    <property type="evidence" value="ECO:0007669"/>
    <property type="project" value="InterPro"/>
</dbReference>
<dbReference type="EMBL" id="FPHM01000154">
    <property type="protein sequence ID" value="SFV70329.1"/>
    <property type="molecule type" value="Genomic_DNA"/>
</dbReference>
<dbReference type="NCBIfam" id="TIGR02532">
    <property type="entry name" value="IV_pilin_GFxxxE"/>
    <property type="match status" value="1"/>
</dbReference>
<evidence type="ECO:0000256" key="7">
    <source>
        <dbReference type="ARBA" id="ARBA00022692"/>
    </source>
</evidence>
<dbReference type="GO" id="GO:0005886">
    <property type="term" value="C:plasma membrane"/>
    <property type="evidence" value="ECO:0007669"/>
    <property type="project" value="UniProtKB-SubCell"/>
</dbReference>
<dbReference type="PANTHER" id="PTHR30093:SF44">
    <property type="entry name" value="TYPE II SECRETION SYSTEM CORE PROTEIN G"/>
    <property type="match status" value="1"/>
</dbReference>
<organism evidence="12">
    <name type="scientific">hydrothermal vent metagenome</name>
    <dbReference type="NCBI Taxonomy" id="652676"/>
    <lineage>
        <taxon>unclassified sequences</taxon>
        <taxon>metagenomes</taxon>
        <taxon>ecological metagenomes</taxon>
    </lineage>
</organism>
<comment type="subcellular location">
    <subcellularLocation>
        <location evidence="1">Cell inner membrane</location>
        <topology evidence="1">Single-pass membrane protein</topology>
    </subcellularLocation>
</comment>
<evidence type="ECO:0000256" key="2">
    <source>
        <dbReference type="ARBA" id="ARBA00009984"/>
    </source>
</evidence>
<dbReference type="Pfam" id="PF08334">
    <property type="entry name" value="T2SSG"/>
    <property type="match status" value="1"/>
</dbReference>
<evidence type="ECO:0000256" key="4">
    <source>
        <dbReference type="ARBA" id="ARBA00022475"/>
    </source>
</evidence>
<evidence type="ECO:0000259" key="11">
    <source>
        <dbReference type="Pfam" id="PF08334"/>
    </source>
</evidence>
<accession>A0A1W1CX29</accession>
<keyword evidence="4" id="KW-1003">Cell membrane</keyword>
<proteinExistence type="inferred from homology"/>
<dbReference type="PANTHER" id="PTHR30093">
    <property type="entry name" value="GENERAL SECRETION PATHWAY PROTEIN G"/>
    <property type="match status" value="1"/>
</dbReference>
<feature type="domain" description="Type II secretion system protein GspG C-terminal" evidence="11">
    <location>
        <begin position="33"/>
        <end position="138"/>
    </location>
</feature>
<dbReference type="InterPro" id="IPR010054">
    <property type="entry name" value="Type2_sec_GspG"/>
</dbReference>
<evidence type="ECO:0000256" key="5">
    <source>
        <dbReference type="ARBA" id="ARBA00022481"/>
    </source>
</evidence>
<evidence type="ECO:0000256" key="3">
    <source>
        <dbReference type="ARBA" id="ARBA00020042"/>
    </source>
</evidence>
<dbReference type="SUPFAM" id="SSF54523">
    <property type="entry name" value="Pili subunits"/>
    <property type="match status" value="1"/>
</dbReference>
<feature type="transmembrane region" description="Helical" evidence="10">
    <location>
        <begin position="12"/>
        <end position="30"/>
    </location>
</feature>